<evidence type="ECO:0000313" key="14">
    <source>
        <dbReference type="EMBL" id="OWF43169.1"/>
    </source>
</evidence>
<evidence type="ECO:0000256" key="10">
    <source>
        <dbReference type="ARBA" id="ARBA00023128"/>
    </source>
</evidence>
<feature type="region of interest" description="Disordered" evidence="13">
    <location>
        <begin position="1"/>
        <end position="26"/>
    </location>
</feature>
<evidence type="ECO:0000256" key="4">
    <source>
        <dbReference type="ARBA" id="ARBA00022448"/>
    </source>
</evidence>
<dbReference type="AlphaFoldDB" id="A0A210Q3C0"/>
<keyword evidence="10" id="KW-0496">Mitochondrion</keyword>
<keyword evidence="12 14" id="KW-0675">Receptor</keyword>
<evidence type="ECO:0000256" key="7">
    <source>
        <dbReference type="ARBA" id="ARBA00022927"/>
    </source>
</evidence>
<dbReference type="PANTHER" id="PTHR12504">
    <property type="entry name" value="MITOCHONDRIAL IMPORT RECEPTOR SUBUNIT TOM22"/>
    <property type="match status" value="1"/>
</dbReference>
<evidence type="ECO:0000256" key="13">
    <source>
        <dbReference type="SAM" id="MobiDB-lite"/>
    </source>
</evidence>
<evidence type="ECO:0000256" key="6">
    <source>
        <dbReference type="ARBA" id="ARBA00022787"/>
    </source>
</evidence>
<keyword evidence="9" id="KW-0811">Translocation</keyword>
<keyword evidence="5" id="KW-0812">Transmembrane</keyword>
<dbReference type="STRING" id="6573.A0A210Q3C0"/>
<dbReference type="Pfam" id="PF04281">
    <property type="entry name" value="Tom22"/>
    <property type="match status" value="1"/>
</dbReference>
<keyword evidence="11" id="KW-0472">Membrane</keyword>
<keyword evidence="8" id="KW-1133">Transmembrane helix</keyword>
<dbReference type="GO" id="GO:0006886">
    <property type="term" value="P:intracellular protein transport"/>
    <property type="evidence" value="ECO:0007669"/>
    <property type="project" value="InterPro"/>
</dbReference>
<proteinExistence type="inferred from homology"/>
<organism evidence="14 15">
    <name type="scientific">Mizuhopecten yessoensis</name>
    <name type="common">Japanese scallop</name>
    <name type="synonym">Patinopecten yessoensis</name>
    <dbReference type="NCBI Taxonomy" id="6573"/>
    <lineage>
        <taxon>Eukaryota</taxon>
        <taxon>Metazoa</taxon>
        <taxon>Spiralia</taxon>
        <taxon>Lophotrochozoa</taxon>
        <taxon>Mollusca</taxon>
        <taxon>Bivalvia</taxon>
        <taxon>Autobranchia</taxon>
        <taxon>Pteriomorphia</taxon>
        <taxon>Pectinida</taxon>
        <taxon>Pectinoidea</taxon>
        <taxon>Pectinidae</taxon>
        <taxon>Mizuhopecten</taxon>
    </lineage>
</organism>
<evidence type="ECO:0000256" key="9">
    <source>
        <dbReference type="ARBA" id="ARBA00023010"/>
    </source>
</evidence>
<keyword evidence="4" id="KW-0813">Transport</keyword>
<evidence type="ECO:0000256" key="3">
    <source>
        <dbReference type="ARBA" id="ARBA00016229"/>
    </source>
</evidence>
<evidence type="ECO:0000256" key="11">
    <source>
        <dbReference type="ARBA" id="ARBA00023136"/>
    </source>
</evidence>
<dbReference type="GO" id="GO:0005741">
    <property type="term" value="C:mitochondrial outer membrane"/>
    <property type="evidence" value="ECO:0007669"/>
    <property type="project" value="UniProtKB-SubCell"/>
</dbReference>
<comment type="subcellular location">
    <subcellularLocation>
        <location evidence="1">Mitochondrion outer membrane</location>
        <topology evidence="1">Single-pass membrane protein</topology>
    </subcellularLocation>
</comment>
<evidence type="ECO:0000256" key="8">
    <source>
        <dbReference type="ARBA" id="ARBA00022989"/>
    </source>
</evidence>
<dbReference type="InterPro" id="IPR005683">
    <property type="entry name" value="Tom22"/>
</dbReference>
<protein>
    <recommendedName>
        <fullName evidence="3">Mitochondrial import receptor subunit TOM22 homolog</fullName>
    </recommendedName>
</protein>
<keyword evidence="6" id="KW-1000">Mitochondrion outer membrane</keyword>
<gene>
    <name evidence="14" type="ORF">KP79_PYT06550</name>
</gene>
<comment type="caution">
    <text evidence="14">The sequence shown here is derived from an EMBL/GenBank/DDBJ whole genome shotgun (WGS) entry which is preliminary data.</text>
</comment>
<accession>A0A210Q3C0</accession>
<evidence type="ECO:0000256" key="5">
    <source>
        <dbReference type="ARBA" id="ARBA00022692"/>
    </source>
</evidence>
<dbReference type="CDD" id="cd22884">
    <property type="entry name" value="TOM22"/>
    <property type="match status" value="1"/>
</dbReference>
<keyword evidence="15" id="KW-1185">Reference proteome</keyword>
<keyword evidence="7" id="KW-0653">Protein transport</keyword>
<name>A0A210Q3C0_MIZYE</name>
<evidence type="ECO:0000256" key="12">
    <source>
        <dbReference type="ARBA" id="ARBA00023170"/>
    </source>
</evidence>
<dbReference type="PANTHER" id="PTHR12504:SF0">
    <property type="entry name" value="MITOCHONDRIAL IMPORT RECEPTOR SUBUNIT TOM22 HOMOLOG"/>
    <property type="match status" value="1"/>
</dbReference>
<dbReference type="EMBL" id="NEDP02005157">
    <property type="protein sequence ID" value="OWF43169.1"/>
    <property type="molecule type" value="Genomic_DNA"/>
</dbReference>
<sequence length="136" mass="14670">MSITELPPSNDEGPGQLAIEEEDEEDIDETLRERLIGLTEMFPENVRTVCGNAATFAMAASKASYGFTRSALWVVASAATILTLPVVFESERAQHQEMQREQERQILLGPNAAMAGSGANLYPGMMPQMSPPPGAS</sequence>
<comment type="similarity">
    <text evidence="2">Belongs to the Tom22 family.</text>
</comment>
<evidence type="ECO:0000313" key="15">
    <source>
        <dbReference type="Proteomes" id="UP000242188"/>
    </source>
</evidence>
<evidence type="ECO:0000256" key="1">
    <source>
        <dbReference type="ARBA" id="ARBA00004572"/>
    </source>
</evidence>
<reference evidence="14 15" key="1">
    <citation type="journal article" date="2017" name="Nat. Ecol. Evol.">
        <title>Scallop genome provides insights into evolution of bilaterian karyotype and development.</title>
        <authorList>
            <person name="Wang S."/>
            <person name="Zhang J."/>
            <person name="Jiao W."/>
            <person name="Li J."/>
            <person name="Xun X."/>
            <person name="Sun Y."/>
            <person name="Guo X."/>
            <person name="Huan P."/>
            <person name="Dong B."/>
            <person name="Zhang L."/>
            <person name="Hu X."/>
            <person name="Sun X."/>
            <person name="Wang J."/>
            <person name="Zhao C."/>
            <person name="Wang Y."/>
            <person name="Wang D."/>
            <person name="Huang X."/>
            <person name="Wang R."/>
            <person name="Lv J."/>
            <person name="Li Y."/>
            <person name="Zhang Z."/>
            <person name="Liu B."/>
            <person name="Lu W."/>
            <person name="Hui Y."/>
            <person name="Liang J."/>
            <person name="Zhou Z."/>
            <person name="Hou R."/>
            <person name="Li X."/>
            <person name="Liu Y."/>
            <person name="Li H."/>
            <person name="Ning X."/>
            <person name="Lin Y."/>
            <person name="Zhao L."/>
            <person name="Xing Q."/>
            <person name="Dou J."/>
            <person name="Li Y."/>
            <person name="Mao J."/>
            <person name="Guo H."/>
            <person name="Dou H."/>
            <person name="Li T."/>
            <person name="Mu C."/>
            <person name="Jiang W."/>
            <person name="Fu Q."/>
            <person name="Fu X."/>
            <person name="Miao Y."/>
            <person name="Liu J."/>
            <person name="Yu Q."/>
            <person name="Li R."/>
            <person name="Liao H."/>
            <person name="Li X."/>
            <person name="Kong Y."/>
            <person name="Jiang Z."/>
            <person name="Chourrout D."/>
            <person name="Li R."/>
            <person name="Bao Z."/>
        </authorList>
    </citation>
    <scope>NUCLEOTIDE SEQUENCE [LARGE SCALE GENOMIC DNA]</scope>
    <source>
        <strain evidence="14 15">PY_sf001</strain>
    </source>
</reference>
<dbReference type="Proteomes" id="UP000242188">
    <property type="component" value="Unassembled WGS sequence"/>
</dbReference>
<evidence type="ECO:0000256" key="2">
    <source>
        <dbReference type="ARBA" id="ARBA00009874"/>
    </source>
</evidence>